<comment type="subcellular location">
    <subcellularLocation>
        <location evidence="1">Nucleus</location>
    </subcellularLocation>
</comment>
<accession>A0A8X8AKR7</accession>
<evidence type="ECO:0000256" key="2">
    <source>
        <dbReference type="ARBA" id="ARBA00023242"/>
    </source>
</evidence>
<evidence type="ECO:0000256" key="1">
    <source>
        <dbReference type="ARBA" id="ARBA00004123"/>
    </source>
</evidence>
<organism evidence="4 5">
    <name type="scientific">Populus tomentosa</name>
    <name type="common">Chinese white poplar</name>
    <dbReference type="NCBI Taxonomy" id="118781"/>
    <lineage>
        <taxon>Eukaryota</taxon>
        <taxon>Viridiplantae</taxon>
        <taxon>Streptophyta</taxon>
        <taxon>Embryophyta</taxon>
        <taxon>Tracheophyta</taxon>
        <taxon>Spermatophyta</taxon>
        <taxon>Magnoliopsida</taxon>
        <taxon>eudicotyledons</taxon>
        <taxon>Gunneridae</taxon>
        <taxon>Pentapetalae</taxon>
        <taxon>rosids</taxon>
        <taxon>fabids</taxon>
        <taxon>Malpighiales</taxon>
        <taxon>Salicaceae</taxon>
        <taxon>Saliceae</taxon>
        <taxon>Populus</taxon>
    </lineage>
</organism>
<dbReference type="AlphaFoldDB" id="A0A8X8AKR7"/>
<keyword evidence="2" id="KW-0539">Nucleus</keyword>
<dbReference type="PANTHER" id="PTHR31747:SF1">
    <property type="entry name" value="PROTEIN LOL1"/>
    <property type="match status" value="1"/>
</dbReference>
<dbReference type="EMBL" id="JAAWWB010000002">
    <property type="protein sequence ID" value="KAG6788651.1"/>
    <property type="molecule type" value="Genomic_DNA"/>
</dbReference>
<protein>
    <recommendedName>
        <fullName evidence="3">Zinc finger LSD1-type domain-containing protein</fullName>
    </recommendedName>
</protein>
<sequence>MNYFCNEQVHRASLCVLDVETCYSIQLEQPLCVVLFAMQSQLCHLLIKFGDKQQIYNMTANQVAHVNCGSCRMLLMYRYGARSVKCAVCNFVTPVGVSS</sequence>
<comment type="caution">
    <text evidence="4">The sequence shown here is derived from an EMBL/GenBank/DDBJ whole genome shotgun (WGS) entry which is preliminary data.</text>
</comment>
<evidence type="ECO:0000313" key="5">
    <source>
        <dbReference type="Proteomes" id="UP000886885"/>
    </source>
</evidence>
<evidence type="ECO:0000259" key="3">
    <source>
        <dbReference type="Pfam" id="PF06943"/>
    </source>
</evidence>
<dbReference type="InterPro" id="IPR040319">
    <property type="entry name" value="LSD1-like"/>
</dbReference>
<gene>
    <name evidence="4" type="ORF">POTOM_004724</name>
</gene>
<feature type="domain" description="Zinc finger LSD1-type" evidence="3">
    <location>
        <begin position="68"/>
        <end position="92"/>
    </location>
</feature>
<dbReference type="Pfam" id="PF06943">
    <property type="entry name" value="zf-LSD1"/>
    <property type="match status" value="1"/>
</dbReference>
<evidence type="ECO:0000313" key="4">
    <source>
        <dbReference type="EMBL" id="KAG6788651.1"/>
    </source>
</evidence>
<dbReference type="OrthoDB" id="1727899at2759"/>
<reference evidence="4" key="1">
    <citation type="journal article" date="2020" name="bioRxiv">
        <title>Hybrid origin of Populus tomentosa Carr. identified through genome sequencing and phylogenomic analysis.</title>
        <authorList>
            <person name="An X."/>
            <person name="Gao K."/>
            <person name="Chen Z."/>
            <person name="Li J."/>
            <person name="Yang X."/>
            <person name="Yang X."/>
            <person name="Zhou J."/>
            <person name="Guo T."/>
            <person name="Zhao T."/>
            <person name="Huang S."/>
            <person name="Miao D."/>
            <person name="Khan W.U."/>
            <person name="Rao P."/>
            <person name="Ye M."/>
            <person name="Lei B."/>
            <person name="Liao W."/>
            <person name="Wang J."/>
            <person name="Ji L."/>
            <person name="Li Y."/>
            <person name="Guo B."/>
            <person name="Mustafa N.S."/>
            <person name="Li S."/>
            <person name="Yun Q."/>
            <person name="Keller S.R."/>
            <person name="Mao J."/>
            <person name="Zhang R."/>
            <person name="Strauss S.H."/>
        </authorList>
    </citation>
    <scope>NUCLEOTIDE SEQUENCE</scope>
    <source>
        <strain evidence="4">GM15</strain>
        <tissue evidence="4">Leaf</tissue>
    </source>
</reference>
<dbReference type="NCBIfam" id="TIGR01053">
    <property type="entry name" value="LSD1"/>
    <property type="match status" value="1"/>
</dbReference>
<dbReference type="Proteomes" id="UP000886885">
    <property type="component" value="Chromosome 1D"/>
</dbReference>
<dbReference type="GO" id="GO:0005634">
    <property type="term" value="C:nucleus"/>
    <property type="evidence" value="ECO:0007669"/>
    <property type="project" value="UniProtKB-SubCell"/>
</dbReference>
<name>A0A8X8AKR7_POPTO</name>
<dbReference type="PANTHER" id="PTHR31747">
    <property type="entry name" value="PROTEIN LSD1"/>
    <property type="match status" value="1"/>
</dbReference>
<keyword evidence="5" id="KW-1185">Reference proteome</keyword>
<proteinExistence type="predicted"/>
<dbReference type="InterPro" id="IPR005735">
    <property type="entry name" value="Znf_LSD1"/>
</dbReference>